<dbReference type="OrthoDB" id="128820at2759"/>
<gene>
    <name evidence="2" type="ORF">PHMEG_00013598</name>
</gene>
<dbReference type="AlphaFoldDB" id="A0A225W5Y5"/>
<dbReference type="Proteomes" id="UP000198211">
    <property type="component" value="Unassembled WGS sequence"/>
</dbReference>
<proteinExistence type="predicted"/>
<feature type="coiled-coil region" evidence="1">
    <location>
        <begin position="38"/>
        <end position="65"/>
    </location>
</feature>
<evidence type="ECO:0000256" key="1">
    <source>
        <dbReference type="SAM" id="Coils"/>
    </source>
</evidence>
<reference evidence="3" key="1">
    <citation type="submission" date="2017-03" db="EMBL/GenBank/DDBJ databases">
        <title>Phytopthora megakarya and P. palmivora, two closely related causual agents of cacao black pod achieved similar genome size and gene model numbers by different mechanisms.</title>
        <authorList>
            <person name="Ali S."/>
            <person name="Shao J."/>
            <person name="Larry D.J."/>
            <person name="Kronmiller B."/>
            <person name="Shen D."/>
            <person name="Strem M.D."/>
            <person name="Melnick R.L."/>
            <person name="Guiltinan M.J."/>
            <person name="Tyler B.M."/>
            <person name="Meinhardt L.W."/>
            <person name="Bailey B.A."/>
        </authorList>
    </citation>
    <scope>NUCLEOTIDE SEQUENCE [LARGE SCALE GENOMIC DNA]</scope>
    <source>
        <strain evidence="3">zdho120</strain>
    </source>
</reference>
<organism evidence="2 3">
    <name type="scientific">Phytophthora megakarya</name>
    <dbReference type="NCBI Taxonomy" id="4795"/>
    <lineage>
        <taxon>Eukaryota</taxon>
        <taxon>Sar</taxon>
        <taxon>Stramenopiles</taxon>
        <taxon>Oomycota</taxon>
        <taxon>Peronosporomycetes</taxon>
        <taxon>Peronosporales</taxon>
        <taxon>Peronosporaceae</taxon>
        <taxon>Phytophthora</taxon>
    </lineage>
</organism>
<evidence type="ECO:0000313" key="2">
    <source>
        <dbReference type="EMBL" id="OWZ13136.1"/>
    </source>
</evidence>
<keyword evidence="3" id="KW-1185">Reference proteome</keyword>
<accession>A0A225W5Y5</accession>
<evidence type="ECO:0000313" key="3">
    <source>
        <dbReference type="Proteomes" id="UP000198211"/>
    </source>
</evidence>
<dbReference type="EMBL" id="NBNE01001661">
    <property type="protein sequence ID" value="OWZ13136.1"/>
    <property type="molecule type" value="Genomic_DNA"/>
</dbReference>
<comment type="caution">
    <text evidence="2">The sequence shown here is derived from an EMBL/GenBank/DDBJ whole genome shotgun (WGS) entry which is preliminary data.</text>
</comment>
<protein>
    <recommendedName>
        <fullName evidence="4">Bzip transcription factor</fullName>
    </recommendedName>
</protein>
<keyword evidence="1" id="KW-0175">Coiled coil</keyword>
<name>A0A225W5Y5_9STRA</name>
<evidence type="ECO:0008006" key="4">
    <source>
        <dbReference type="Google" id="ProtNLM"/>
    </source>
</evidence>
<sequence length="267" mass="30086">MPLVEPSGGGSGIDPTDFTTAVEALIRQRRRLYQKNYRKQEREQIGKLENDIRKIRRVIAVLAQNIQYLSIGISRSKSRWGAIMNYFRLFRKGFRSHTKTAQKCALHVLQSFMAPNVRDGVVCGPKGVLAGWTMFSLCFDDIYVDLRCLENGPIWNSVVATVITSITISKDSLRLVFPHLIEEQGSDGSNRSGQLLANKLLGQRLVMHGSVVFQWDNEMDRVSSMQSRSDLLTPLLRVLGNLEDVNCVLKGSLVTPDCTWPYNVQVV</sequence>